<feature type="signal peptide" evidence="2">
    <location>
        <begin position="1"/>
        <end position="27"/>
    </location>
</feature>
<evidence type="ECO:0000256" key="2">
    <source>
        <dbReference type="SAM" id="SignalP"/>
    </source>
</evidence>
<dbReference type="SUPFAM" id="SSF49401">
    <property type="entry name" value="Bacterial adhesins"/>
    <property type="match status" value="1"/>
</dbReference>
<dbReference type="AlphaFoldDB" id="A0A1I7E9H2"/>
<gene>
    <name evidence="3" type="ORF">SAMN05192562_11315</name>
</gene>
<name>A0A1I7E9H2_9ENTR</name>
<evidence type="ECO:0000256" key="1">
    <source>
        <dbReference type="ARBA" id="ARBA00022729"/>
    </source>
</evidence>
<dbReference type="RefSeq" id="WP_090126945.1">
    <property type="nucleotide sequence ID" value="NZ_CP045299.1"/>
</dbReference>
<protein>
    <recommendedName>
        <fullName evidence="5">Saf-pilin pilus formation protein</fullName>
    </recommendedName>
</protein>
<organism evidence="3 4">
    <name type="scientific">Kosakonia arachidis</name>
    <dbReference type="NCBI Taxonomy" id="551989"/>
    <lineage>
        <taxon>Bacteria</taxon>
        <taxon>Pseudomonadati</taxon>
        <taxon>Pseudomonadota</taxon>
        <taxon>Gammaproteobacteria</taxon>
        <taxon>Enterobacterales</taxon>
        <taxon>Enterobacteriaceae</taxon>
        <taxon>Kosakonia</taxon>
    </lineage>
</organism>
<sequence>MEKRSKVVLFFMSCLALGMAFSASSTAFNRQITETATISFIQPTGSLRLIIVPKPNLIAGVYEKDYKVADFTLESLKGAVYLAVRWSLTGNQGNFDLNHTLATIYGKNNPENQIHLKFRFQNITGVGSVYPDNWYVINSTQTRAEASIYTSRDHTINADDYVMTLDAAIYTP</sequence>
<dbReference type="Proteomes" id="UP000199187">
    <property type="component" value="Unassembled WGS sequence"/>
</dbReference>
<evidence type="ECO:0000313" key="3">
    <source>
        <dbReference type="EMBL" id="SFU20588.1"/>
    </source>
</evidence>
<dbReference type="Gene3D" id="2.60.40.1570">
    <property type="entry name" value="Dr adhesin"/>
    <property type="match status" value="1"/>
</dbReference>
<keyword evidence="4" id="KW-1185">Reference proteome</keyword>
<proteinExistence type="predicted"/>
<dbReference type="InterPro" id="IPR037028">
    <property type="entry name" value="Dr_adhesin_sf"/>
</dbReference>
<evidence type="ECO:0000313" key="4">
    <source>
        <dbReference type="Proteomes" id="UP000199187"/>
    </source>
</evidence>
<accession>A0A1I7E9H2</accession>
<reference evidence="4" key="1">
    <citation type="submission" date="2016-10" db="EMBL/GenBank/DDBJ databases">
        <authorList>
            <person name="Varghese N."/>
            <person name="Submissions S."/>
        </authorList>
    </citation>
    <scope>NUCLEOTIDE SEQUENCE [LARGE SCALE GENOMIC DNA]</scope>
    <source>
        <strain evidence="4">Ah-143</strain>
    </source>
</reference>
<dbReference type="InterPro" id="IPR008966">
    <property type="entry name" value="Adhesion_dom_sf"/>
</dbReference>
<evidence type="ECO:0008006" key="5">
    <source>
        <dbReference type="Google" id="ProtNLM"/>
    </source>
</evidence>
<feature type="chain" id="PRO_5011539215" description="Saf-pilin pilus formation protein" evidence="2">
    <location>
        <begin position="28"/>
        <end position="172"/>
    </location>
</feature>
<keyword evidence="1 2" id="KW-0732">Signal</keyword>
<dbReference type="EMBL" id="FPAU01000013">
    <property type="protein sequence ID" value="SFU20588.1"/>
    <property type="molecule type" value="Genomic_DNA"/>
</dbReference>